<evidence type="ECO:0000313" key="2">
    <source>
        <dbReference type="Proteomes" id="UP000762676"/>
    </source>
</evidence>
<organism evidence="1 2">
    <name type="scientific">Elysia marginata</name>
    <dbReference type="NCBI Taxonomy" id="1093978"/>
    <lineage>
        <taxon>Eukaryota</taxon>
        <taxon>Metazoa</taxon>
        <taxon>Spiralia</taxon>
        <taxon>Lophotrochozoa</taxon>
        <taxon>Mollusca</taxon>
        <taxon>Gastropoda</taxon>
        <taxon>Heterobranchia</taxon>
        <taxon>Euthyneura</taxon>
        <taxon>Panpulmonata</taxon>
        <taxon>Sacoglossa</taxon>
        <taxon>Placobranchoidea</taxon>
        <taxon>Plakobranchidae</taxon>
        <taxon>Elysia</taxon>
    </lineage>
</organism>
<gene>
    <name evidence="1" type="ORF">ElyMa_004926300</name>
</gene>
<dbReference type="EMBL" id="BMAT01009862">
    <property type="protein sequence ID" value="GFS15196.1"/>
    <property type="molecule type" value="Genomic_DNA"/>
</dbReference>
<keyword evidence="2" id="KW-1185">Reference proteome</keyword>
<sequence length="142" mass="15884">MVIFVSMDSVQLSNFVRLDSRYELSCGGDFQLLVTSISVQPPPPSHCYIQCSKACWSFPECIAFAFSPTSLKKYFKTSTSDVVCPCYNCQLQNETGVKYLWKPSSFETWVHQQNMSVLRIERVGNVTSSASKVAKSASKLSN</sequence>
<reference evidence="1 2" key="1">
    <citation type="journal article" date="2021" name="Elife">
        <title>Chloroplast acquisition without the gene transfer in kleptoplastic sea slugs, Plakobranchus ocellatus.</title>
        <authorList>
            <person name="Maeda T."/>
            <person name="Takahashi S."/>
            <person name="Yoshida T."/>
            <person name="Shimamura S."/>
            <person name="Takaki Y."/>
            <person name="Nagai Y."/>
            <person name="Toyoda A."/>
            <person name="Suzuki Y."/>
            <person name="Arimoto A."/>
            <person name="Ishii H."/>
            <person name="Satoh N."/>
            <person name="Nishiyama T."/>
            <person name="Hasebe M."/>
            <person name="Maruyama T."/>
            <person name="Minagawa J."/>
            <person name="Obokata J."/>
            <person name="Shigenobu S."/>
        </authorList>
    </citation>
    <scope>NUCLEOTIDE SEQUENCE [LARGE SCALE GENOMIC DNA]</scope>
</reference>
<dbReference type="Proteomes" id="UP000762676">
    <property type="component" value="Unassembled WGS sequence"/>
</dbReference>
<name>A0AAV4IYG2_9GAST</name>
<protein>
    <submittedName>
        <fullName evidence="1">Uncharacterized protein</fullName>
    </submittedName>
</protein>
<proteinExistence type="predicted"/>
<dbReference type="AlphaFoldDB" id="A0AAV4IYG2"/>
<comment type="caution">
    <text evidence="1">The sequence shown here is derived from an EMBL/GenBank/DDBJ whole genome shotgun (WGS) entry which is preliminary data.</text>
</comment>
<accession>A0AAV4IYG2</accession>
<evidence type="ECO:0000313" key="1">
    <source>
        <dbReference type="EMBL" id="GFS15196.1"/>
    </source>
</evidence>